<dbReference type="Proteomes" id="UP000332487">
    <property type="component" value="Unassembled WGS sequence"/>
</dbReference>
<keyword evidence="1" id="KW-1133">Transmembrane helix</keyword>
<evidence type="ECO:0000313" key="3">
    <source>
        <dbReference type="Proteomes" id="UP000332487"/>
    </source>
</evidence>
<proteinExistence type="predicted"/>
<reference evidence="2 3" key="2">
    <citation type="journal article" date="2010" name="Proc. Natl. Acad. Sci. U.S.A.">
        <title>Enigmatic, ultrasmall, uncultivated Archaea.</title>
        <authorList>
            <person name="Baker B.J."/>
            <person name="Comolli L.R."/>
            <person name="Dick G.J."/>
            <person name="Hauser L.J."/>
            <person name="Hyatt D."/>
            <person name="Dill B.D."/>
            <person name="Land M.L."/>
            <person name="Verberkmoes N.C."/>
            <person name="Hettich R.L."/>
            <person name="Banfield J.F."/>
        </authorList>
    </citation>
    <scope>NUCLEOTIDE SEQUENCE [LARGE SCALE GENOMIC DNA]</scope>
    <source>
        <strain evidence="2">ARMAN-2</strain>
    </source>
</reference>
<keyword evidence="3" id="KW-1185">Reference proteome</keyword>
<evidence type="ECO:0008006" key="4">
    <source>
        <dbReference type="Google" id="ProtNLM"/>
    </source>
</evidence>
<evidence type="ECO:0000256" key="1">
    <source>
        <dbReference type="SAM" id="Phobius"/>
    </source>
</evidence>
<feature type="transmembrane region" description="Helical" evidence="1">
    <location>
        <begin position="144"/>
        <end position="164"/>
    </location>
</feature>
<evidence type="ECO:0000313" key="2">
    <source>
        <dbReference type="EMBL" id="EET89885.1"/>
    </source>
</evidence>
<dbReference type="EMBL" id="GG697241">
    <property type="protein sequence ID" value="EET89885.1"/>
    <property type="molecule type" value="Genomic_DNA"/>
</dbReference>
<organism evidence="2 3">
    <name type="scientific">Candidatus Micrarchaeum acidiphilum ARMAN-2</name>
    <dbReference type="NCBI Taxonomy" id="425595"/>
    <lineage>
        <taxon>Archaea</taxon>
        <taxon>Candidatus Micrarchaeota</taxon>
        <taxon>Candidatus Micrarchaeia</taxon>
        <taxon>Candidatus Micrarchaeales</taxon>
        <taxon>Candidatus Micrarchaeaceae</taxon>
        <taxon>Candidatus Micrarchaeum</taxon>
    </lineage>
</organism>
<keyword evidence="1" id="KW-0472">Membrane</keyword>
<feature type="transmembrane region" description="Helical" evidence="1">
    <location>
        <begin position="21"/>
        <end position="42"/>
    </location>
</feature>
<protein>
    <recommendedName>
        <fullName evidence="4">Transmembrane protein</fullName>
    </recommendedName>
</protein>
<feature type="transmembrane region" description="Helical" evidence="1">
    <location>
        <begin position="99"/>
        <end position="123"/>
    </location>
</feature>
<name>C7DIW1_MICA2</name>
<reference evidence="2 3" key="1">
    <citation type="journal article" date="2009" name="Genome Biol.">
        <title>Community-wide analysis of microbial genome sequence signatures.</title>
        <authorList>
            <person name="Dick G.J."/>
            <person name="Andersson A.F."/>
            <person name="Baker B.J."/>
            <person name="Simmons S.L."/>
            <person name="Thomas B.C."/>
            <person name="Yelton A.P."/>
            <person name="Banfield J.F."/>
        </authorList>
    </citation>
    <scope>NUCLEOTIDE SEQUENCE [LARGE SCALE GENOMIC DNA]</scope>
    <source>
        <strain evidence="2">ARMAN-2</strain>
    </source>
</reference>
<dbReference type="AlphaFoldDB" id="C7DIW1"/>
<accession>C7DIW1</accession>
<sequence length="174" mass="18020">MNNLQAKLFLMSQKFQTYSKLILVFLMMGSFFASSLVSFSSAQPACTYPGGSPNCVSSSSGSSCSSSSLVSENCTLVDTSICPSGQYACVPITYPVCSIYLSVKTVIFILGLTLMLLGGALYAGSHVMPGQHKGSMQGYGMGMIMGGIIGVIIAVIAPTILGFITGNSSIASTC</sequence>
<keyword evidence="1" id="KW-0812">Transmembrane</keyword>
<gene>
    <name evidence="2" type="ORF">UNLARM2_0999</name>
</gene>